<accession>A0A0C3CS27</accession>
<feature type="non-terminal residue" evidence="1">
    <location>
        <position position="1"/>
    </location>
</feature>
<name>A0A0C3CS27_9AGAM</name>
<keyword evidence="2" id="KW-1185">Reference proteome</keyword>
<proteinExistence type="predicted"/>
<feature type="non-terminal residue" evidence="1">
    <location>
        <position position="144"/>
    </location>
</feature>
<dbReference type="InParanoid" id="A0A0C3CS27"/>
<dbReference type="AlphaFoldDB" id="A0A0C3CS27"/>
<dbReference type="Proteomes" id="UP000053989">
    <property type="component" value="Unassembled WGS sequence"/>
</dbReference>
<dbReference type="STRING" id="1036808.A0A0C3CS27"/>
<dbReference type="HOGENOM" id="CLU_006344_13_1_1"/>
<dbReference type="EMBL" id="KN822260">
    <property type="protein sequence ID" value="KIM51400.1"/>
    <property type="molecule type" value="Genomic_DNA"/>
</dbReference>
<evidence type="ECO:0000313" key="1">
    <source>
        <dbReference type="EMBL" id="KIM51400.1"/>
    </source>
</evidence>
<protein>
    <submittedName>
        <fullName evidence="1">Uncharacterized protein</fullName>
    </submittedName>
</protein>
<dbReference type="Pfam" id="PF18759">
    <property type="entry name" value="Plavaka"/>
    <property type="match status" value="1"/>
</dbReference>
<evidence type="ECO:0000313" key="2">
    <source>
        <dbReference type="Proteomes" id="UP000053989"/>
    </source>
</evidence>
<reference evidence="2" key="2">
    <citation type="submission" date="2015-01" db="EMBL/GenBank/DDBJ databases">
        <title>Evolutionary Origins and Diversification of the Mycorrhizal Mutualists.</title>
        <authorList>
            <consortium name="DOE Joint Genome Institute"/>
            <consortium name="Mycorrhizal Genomics Consortium"/>
            <person name="Kohler A."/>
            <person name="Kuo A."/>
            <person name="Nagy L.G."/>
            <person name="Floudas D."/>
            <person name="Copeland A."/>
            <person name="Barry K.W."/>
            <person name="Cichocki N."/>
            <person name="Veneault-Fourrey C."/>
            <person name="LaButti K."/>
            <person name="Lindquist E.A."/>
            <person name="Lipzen A."/>
            <person name="Lundell T."/>
            <person name="Morin E."/>
            <person name="Murat C."/>
            <person name="Riley R."/>
            <person name="Ohm R."/>
            <person name="Sun H."/>
            <person name="Tunlid A."/>
            <person name="Henrissat B."/>
            <person name="Grigoriev I.V."/>
            <person name="Hibbett D.S."/>
            <person name="Martin F."/>
        </authorList>
    </citation>
    <scope>NUCLEOTIDE SEQUENCE [LARGE SCALE GENOMIC DNA]</scope>
    <source>
        <strain evidence="2">Foug A</strain>
    </source>
</reference>
<dbReference type="OrthoDB" id="3199698at2759"/>
<sequence length="144" mass="15864">GAMFVPIILGSNKTTVSVATGNNEYWPIYISTGNVHNCAHRGHGQAVSLLGFLSIPKSKNTIADQEFESDSEFRTFRRHLFHSSLTAAVRIAALETMHPAMLKPEVTLCADGHYRRAIYGIGLYIADYPEQALLACIVQGWCPK</sequence>
<dbReference type="InterPro" id="IPR041078">
    <property type="entry name" value="Plavaka"/>
</dbReference>
<gene>
    <name evidence="1" type="ORF">SCLCIDRAFT_88157</name>
</gene>
<reference evidence="1 2" key="1">
    <citation type="submission" date="2014-04" db="EMBL/GenBank/DDBJ databases">
        <authorList>
            <consortium name="DOE Joint Genome Institute"/>
            <person name="Kuo A."/>
            <person name="Kohler A."/>
            <person name="Nagy L.G."/>
            <person name="Floudas D."/>
            <person name="Copeland A."/>
            <person name="Barry K.W."/>
            <person name="Cichocki N."/>
            <person name="Veneault-Fourrey C."/>
            <person name="LaButti K."/>
            <person name="Lindquist E.A."/>
            <person name="Lipzen A."/>
            <person name="Lundell T."/>
            <person name="Morin E."/>
            <person name="Murat C."/>
            <person name="Sun H."/>
            <person name="Tunlid A."/>
            <person name="Henrissat B."/>
            <person name="Grigoriev I.V."/>
            <person name="Hibbett D.S."/>
            <person name="Martin F."/>
            <person name="Nordberg H.P."/>
            <person name="Cantor M.N."/>
            <person name="Hua S.X."/>
        </authorList>
    </citation>
    <scope>NUCLEOTIDE SEQUENCE [LARGE SCALE GENOMIC DNA]</scope>
    <source>
        <strain evidence="1 2">Foug A</strain>
    </source>
</reference>
<organism evidence="1 2">
    <name type="scientific">Scleroderma citrinum Foug A</name>
    <dbReference type="NCBI Taxonomy" id="1036808"/>
    <lineage>
        <taxon>Eukaryota</taxon>
        <taxon>Fungi</taxon>
        <taxon>Dikarya</taxon>
        <taxon>Basidiomycota</taxon>
        <taxon>Agaricomycotina</taxon>
        <taxon>Agaricomycetes</taxon>
        <taxon>Agaricomycetidae</taxon>
        <taxon>Boletales</taxon>
        <taxon>Sclerodermatineae</taxon>
        <taxon>Sclerodermataceae</taxon>
        <taxon>Scleroderma</taxon>
    </lineage>
</organism>